<dbReference type="Proteomes" id="UP000232323">
    <property type="component" value="Unassembled WGS sequence"/>
</dbReference>
<feature type="binding site" evidence="6">
    <location>
        <position position="36"/>
    </location>
    <ligand>
        <name>ATP</name>
        <dbReference type="ChEBI" id="CHEBI:30616"/>
    </ligand>
</feature>
<dbReference type="InterPro" id="IPR051681">
    <property type="entry name" value="Ser/Thr_Kinases-Pseudokinases"/>
</dbReference>
<keyword evidence="10" id="KW-1185">Reference proteome</keyword>
<evidence type="ECO:0000256" key="7">
    <source>
        <dbReference type="SAM" id="MobiDB-lite"/>
    </source>
</evidence>
<dbReference type="InterPro" id="IPR011009">
    <property type="entry name" value="Kinase-like_dom_sf"/>
</dbReference>
<dbReference type="OrthoDB" id="541187at2759"/>
<feature type="domain" description="Protein kinase" evidence="8">
    <location>
        <begin position="9"/>
        <end position="647"/>
    </location>
</feature>
<evidence type="ECO:0000259" key="8">
    <source>
        <dbReference type="PROSITE" id="PS50011"/>
    </source>
</evidence>
<evidence type="ECO:0000256" key="4">
    <source>
        <dbReference type="ARBA" id="ARBA00022777"/>
    </source>
</evidence>
<organism evidence="9 10">
    <name type="scientific">Chlamydomonas eustigma</name>
    <dbReference type="NCBI Taxonomy" id="1157962"/>
    <lineage>
        <taxon>Eukaryota</taxon>
        <taxon>Viridiplantae</taxon>
        <taxon>Chlorophyta</taxon>
        <taxon>core chlorophytes</taxon>
        <taxon>Chlorophyceae</taxon>
        <taxon>CS clade</taxon>
        <taxon>Chlamydomonadales</taxon>
        <taxon>Chlamydomonadaceae</taxon>
        <taxon>Chlamydomonas</taxon>
    </lineage>
</organism>
<feature type="region of interest" description="Disordered" evidence="7">
    <location>
        <begin position="257"/>
        <end position="281"/>
    </location>
</feature>
<dbReference type="EMBL" id="BEGY01000002">
    <property type="protein sequence ID" value="GAX73164.1"/>
    <property type="molecule type" value="Genomic_DNA"/>
</dbReference>
<reference evidence="9 10" key="1">
    <citation type="submission" date="2017-08" db="EMBL/GenBank/DDBJ databases">
        <title>Acidophilic green algal genome provides insights into adaptation to an acidic environment.</title>
        <authorList>
            <person name="Hirooka S."/>
            <person name="Hirose Y."/>
            <person name="Kanesaki Y."/>
            <person name="Higuchi S."/>
            <person name="Fujiwara T."/>
            <person name="Onuma R."/>
            <person name="Era A."/>
            <person name="Ohbayashi R."/>
            <person name="Uzuka A."/>
            <person name="Nozaki H."/>
            <person name="Yoshikawa H."/>
            <person name="Miyagishima S.Y."/>
        </authorList>
    </citation>
    <scope>NUCLEOTIDE SEQUENCE [LARGE SCALE GENOMIC DNA]</scope>
    <source>
        <strain evidence="9 10">NIES-2499</strain>
    </source>
</reference>
<dbReference type="PROSITE" id="PS50011">
    <property type="entry name" value="PROTEIN_KINASE_DOM"/>
    <property type="match status" value="1"/>
</dbReference>
<dbReference type="GO" id="GO:0004674">
    <property type="term" value="F:protein serine/threonine kinase activity"/>
    <property type="evidence" value="ECO:0007669"/>
    <property type="project" value="UniProtKB-KW"/>
</dbReference>
<dbReference type="AlphaFoldDB" id="A0A250WQN0"/>
<keyword evidence="3 6" id="KW-0547">Nucleotide-binding</keyword>
<comment type="caution">
    <text evidence="9">The sequence shown here is derived from an EMBL/GenBank/DDBJ whole genome shotgun (WGS) entry which is preliminary data.</text>
</comment>
<dbReference type="Pfam" id="PF07714">
    <property type="entry name" value="PK_Tyr_Ser-Thr"/>
    <property type="match status" value="1"/>
</dbReference>
<dbReference type="Gene3D" id="1.10.510.10">
    <property type="entry name" value="Transferase(Phosphotransferase) domain 1"/>
    <property type="match status" value="2"/>
</dbReference>
<dbReference type="PROSITE" id="PS00107">
    <property type="entry name" value="PROTEIN_KINASE_ATP"/>
    <property type="match status" value="1"/>
</dbReference>
<dbReference type="SMART" id="SM00220">
    <property type="entry name" value="S_TKc"/>
    <property type="match status" value="1"/>
</dbReference>
<sequence length="688" mass="74676">MMELENRLRLKKEFLGSGGFARVVAAELDGSAVAFKALLPQWCNPDDARCREYKQQFIREAEFLCTHKHPNIVSCHGLVELAPTHPGLPKGYQHPMWGMVLELCKGGSIAKKVYKQMTEYSKVYTDLEAIDWMLDIARGLDYLHSLSPPVAHRDVKLENMLLWQATRPKHEGGGVQVVAKIADFGLHMPLDEKKMPKMLRALSIGVSRLSFGGSAAAAAVSEASGHLTMPKSLQNIHLGGGPHVDEPTISEDLPFWKRSGHQNETGGLQHARISTPASQDGRVESFASNMLLISKRSGEITKPSRHPHLPPLPPSSLSGSRQSTESGRQRSHTGELKRGLSPLGQSGDTYAHSVEAQPDPVSRCVTEVPAGSEVDRSTAGSSSLAMMMGHPVSTDYLPGSLQSTQNSLLLNAPPPTSWVAHAEEMDVSERTQMRSQMAVMVPDVRLAVPVSDKDQVPHSAPCNIVQTAKNSQRFAYDPQNLLMSNVALHDGCSQGAAATASSSVAPHQGRKHVLMSLTRTSAVSAIIKQAVSSHYEVAFQMTGETGSAMYMSPEVFCHEPYNEKADVYSFGVMLYEVFARNMLVTTPAGNDPDGYAARVAKGHRPEKPIKMDPDLFELIDWCWKQDPNERPHMKEVIKCLEVCRAALLETSNSALPTDGTTHTSKGLTTSSSAANADQPGCGAGCVIA</sequence>
<keyword evidence="4" id="KW-0418">Kinase</keyword>
<accession>A0A250WQN0</accession>
<proteinExistence type="predicted"/>
<keyword evidence="5 6" id="KW-0067">ATP-binding</keyword>
<dbReference type="InterPro" id="IPR001245">
    <property type="entry name" value="Ser-Thr/Tyr_kinase_cat_dom"/>
</dbReference>
<dbReference type="STRING" id="1157962.A0A250WQN0"/>
<protein>
    <recommendedName>
        <fullName evidence="8">Protein kinase domain-containing protein</fullName>
    </recommendedName>
</protein>
<dbReference type="PANTHER" id="PTHR44329">
    <property type="entry name" value="SERINE/THREONINE-PROTEIN KINASE TNNI3K-RELATED"/>
    <property type="match status" value="1"/>
</dbReference>
<feature type="region of interest" description="Disordered" evidence="7">
    <location>
        <begin position="654"/>
        <end position="676"/>
    </location>
</feature>
<evidence type="ECO:0000256" key="3">
    <source>
        <dbReference type="ARBA" id="ARBA00022741"/>
    </source>
</evidence>
<evidence type="ECO:0000313" key="9">
    <source>
        <dbReference type="EMBL" id="GAX73164.1"/>
    </source>
</evidence>
<dbReference type="GO" id="GO:0005524">
    <property type="term" value="F:ATP binding"/>
    <property type="evidence" value="ECO:0007669"/>
    <property type="project" value="UniProtKB-UniRule"/>
</dbReference>
<dbReference type="PANTHER" id="PTHR44329:SF289">
    <property type="entry name" value="SERINE_THREONINE-PROTEIN KINASE VIK"/>
    <property type="match status" value="1"/>
</dbReference>
<evidence type="ECO:0000256" key="6">
    <source>
        <dbReference type="PROSITE-ProRule" id="PRU10141"/>
    </source>
</evidence>
<keyword evidence="2" id="KW-0808">Transferase</keyword>
<dbReference type="Pfam" id="PF00069">
    <property type="entry name" value="Pkinase"/>
    <property type="match status" value="1"/>
</dbReference>
<evidence type="ECO:0000313" key="10">
    <source>
        <dbReference type="Proteomes" id="UP000232323"/>
    </source>
</evidence>
<dbReference type="PROSITE" id="PS00108">
    <property type="entry name" value="PROTEIN_KINASE_ST"/>
    <property type="match status" value="1"/>
</dbReference>
<dbReference type="InterPro" id="IPR017441">
    <property type="entry name" value="Protein_kinase_ATP_BS"/>
</dbReference>
<evidence type="ECO:0000256" key="2">
    <source>
        <dbReference type="ARBA" id="ARBA00022679"/>
    </source>
</evidence>
<dbReference type="InterPro" id="IPR000719">
    <property type="entry name" value="Prot_kinase_dom"/>
</dbReference>
<dbReference type="SUPFAM" id="SSF56112">
    <property type="entry name" value="Protein kinase-like (PK-like)"/>
    <property type="match status" value="1"/>
</dbReference>
<name>A0A250WQN0_9CHLO</name>
<evidence type="ECO:0000256" key="5">
    <source>
        <dbReference type="ARBA" id="ARBA00022840"/>
    </source>
</evidence>
<evidence type="ECO:0000256" key="1">
    <source>
        <dbReference type="ARBA" id="ARBA00022527"/>
    </source>
</evidence>
<keyword evidence="1" id="KW-0723">Serine/threonine-protein kinase</keyword>
<feature type="compositionally biased region" description="Polar residues" evidence="7">
    <location>
        <begin position="654"/>
        <end position="675"/>
    </location>
</feature>
<dbReference type="InterPro" id="IPR008271">
    <property type="entry name" value="Ser/Thr_kinase_AS"/>
</dbReference>
<feature type="region of interest" description="Disordered" evidence="7">
    <location>
        <begin position="298"/>
        <end position="360"/>
    </location>
</feature>
<gene>
    <name evidence="9" type="ORF">CEUSTIGMA_g617.t1</name>
</gene>